<gene>
    <name evidence="2" type="ORF">BLA27_09450</name>
</gene>
<protein>
    <submittedName>
        <fullName evidence="2">Death-on-curing family protein</fullName>
    </submittedName>
</protein>
<dbReference type="EMBL" id="MOEC01000007">
    <property type="protein sequence ID" value="OIS93892.1"/>
    <property type="molecule type" value="Genomic_DNA"/>
</dbReference>
<feature type="domain" description="Fido" evidence="1">
    <location>
        <begin position="5"/>
        <end position="121"/>
    </location>
</feature>
<dbReference type="Proteomes" id="UP000182985">
    <property type="component" value="Unassembled WGS sequence"/>
</dbReference>
<dbReference type="PIRSF" id="PIRSF018297">
    <property type="entry name" value="Doc"/>
    <property type="match status" value="1"/>
</dbReference>
<dbReference type="InterPro" id="IPR003812">
    <property type="entry name" value="Fido"/>
</dbReference>
<dbReference type="InterPro" id="IPR006440">
    <property type="entry name" value="Doc"/>
</dbReference>
<dbReference type="PROSITE" id="PS51459">
    <property type="entry name" value="FIDO"/>
    <property type="match status" value="1"/>
</dbReference>
<name>A0A1J6HLU8_9HYPH</name>
<keyword evidence="3" id="KW-1185">Reference proteome</keyword>
<dbReference type="SUPFAM" id="SSF140931">
    <property type="entry name" value="Fic-like"/>
    <property type="match status" value="1"/>
</dbReference>
<dbReference type="AlphaFoldDB" id="A0A1J6HLU8"/>
<dbReference type="GO" id="GO:0016301">
    <property type="term" value="F:kinase activity"/>
    <property type="evidence" value="ECO:0007669"/>
    <property type="project" value="InterPro"/>
</dbReference>
<dbReference type="PANTHER" id="PTHR39426:SF1">
    <property type="entry name" value="HOMOLOGY TO DEATH-ON-CURING PROTEIN OF PHAGE P1"/>
    <property type="match status" value="1"/>
</dbReference>
<dbReference type="OrthoDB" id="9802752at2"/>
<reference evidence="2 3" key="1">
    <citation type="submission" date="2016-10" db="EMBL/GenBank/DDBJ databases">
        <title>The Draft Genome Sequence of the Potato Rhizosphere Bacteria Ochrobactrum sp. IPA7.2.</title>
        <authorList>
            <person name="Gogoleva N.E."/>
            <person name="Khlopko Y.A."/>
            <person name="Burygin G.L."/>
            <person name="Plotnikov A.O."/>
        </authorList>
    </citation>
    <scope>NUCLEOTIDE SEQUENCE [LARGE SCALE GENOMIC DNA]</scope>
    <source>
        <strain evidence="2 3">IPA7.2</strain>
    </source>
</reference>
<sequence>MIDFHSRAFIEALHQEQLRLHGGAAGIRDSGLLDSALARPLQKEAYGDPDIFDLAAVYLFGVLKNHPFVDGSKRTGLAAADLFLYFNGFSLESVQEDIIQLVLMVSTSEIDEAGAAAFFRDHTVAIDED</sequence>
<evidence type="ECO:0000313" key="3">
    <source>
        <dbReference type="Proteomes" id="UP000182985"/>
    </source>
</evidence>
<dbReference type="Pfam" id="PF02661">
    <property type="entry name" value="Fic"/>
    <property type="match status" value="1"/>
</dbReference>
<comment type="caution">
    <text evidence="2">The sequence shown here is derived from an EMBL/GenBank/DDBJ whole genome shotgun (WGS) entry which is preliminary data.</text>
</comment>
<accession>A0A1J6HLU8</accession>
<dbReference type="InterPro" id="IPR036597">
    <property type="entry name" value="Fido-like_dom_sf"/>
</dbReference>
<dbReference type="NCBIfam" id="TIGR01550">
    <property type="entry name" value="DOC_P1"/>
    <property type="match status" value="1"/>
</dbReference>
<organism evidence="2 3">
    <name type="scientific">Brucella cytisi</name>
    <dbReference type="NCBI Taxonomy" id="407152"/>
    <lineage>
        <taxon>Bacteria</taxon>
        <taxon>Pseudomonadati</taxon>
        <taxon>Pseudomonadota</taxon>
        <taxon>Alphaproteobacteria</taxon>
        <taxon>Hyphomicrobiales</taxon>
        <taxon>Brucellaceae</taxon>
        <taxon>Brucella/Ochrobactrum group</taxon>
        <taxon>Brucella</taxon>
    </lineage>
</organism>
<dbReference type="Gene3D" id="1.20.120.1870">
    <property type="entry name" value="Fic/DOC protein, Fido domain"/>
    <property type="match status" value="1"/>
</dbReference>
<dbReference type="RefSeq" id="WP_071631512.1">
    <property type="nucleotide sequence ID" value="NZ_MOEC01000007.1"/>
</dbReference>
<evidence type="ECO:0000259" key="1">
    <source>
        <dbReference type="PROSITE" id="PS51459"/>
    </source>
</evidence>
<evidence type="ECO:0000313" key="2">
    <source>
        <dbReference type="EMBL" id="OIS93892.1"/>
    </source>
</evidence>
<proteinExistence type="predicted"/>
<dbReference type="InterPro" id="IPR053737">
    <property type="entry name" value="Type_II_TA_Toxin"/>
</dbReference>
<dbReference type="PANTHER" id="PTHR39426">
    <property type="entry name" value="HOMOLOGY TO DEATH-ON-CURING PROTEIN OF PHAGE P1"/>
    <property type="match status" value="1"/>
</dbReference>